<evidence type="ECO:0000313" key="1">
    <source>
        <dbReference type="EMBL" id="KAK4379671.1"/>
    </source>
</evidence>
<comment type="caution">
    <text evidence="1">The sequence shown here is derived from an EMBL/GenBank/DDBJ whole genome shotgun (WGS) entry which is preliminary data.</text>
</comment>
<evidence type="ECO:0000313" key="2">
    <source>
        <dbReference type="Proteomes" id="UP001291623"/>
    </source>
</evidence>
<gene>
    <name evidence="1" type="ORF">RND71_001533</name>
</gene>
<dbReference type="Proteomes" id="UP001291623">
    <property type="component" value="Unassembled WGS sequence"/>
</dbReference>
<organism evidence="1 2">
    <name type="scientific">Anisodus tanguticus</name>
    <dbReference type="NCBI Taxonomy" id="243964"/>
    <lineage>
        <taxon>Eukaryota</taxon>
        <taxon>Viridiplantae</taxon>
        <taxon>Streptophyta</taxon>
        <taxon>Embryophyta</taxon>
        <taxon>Tracheophyta</taxon>
        <taxon>Spermatophyta</taxon>
        <taxon>Magnoliopsida</taxon>
        <taxon>eudicotyledons</taxon>
        <taxon>Gunneridae</taxon>
        <taxon>Pentapetalae</taxon>
        <taxon>asterids</taxon>
        <taxon>lamiids</taxon>
        <taxon>Solanales</taxon>
        <taxon>Solanaceae</taxon>
        <taxon>Solanoideae</taxon>
        <taxon>Hyoscyameae</taxon>
        <taxon>Anisodus</taxon>
    </lineage>
</organism>
<dbReference type="EMBL" id="JAVYJV010000001">
    <property type="protein sequence ID" value="KAK4379671.1"/>
    <property type="molecule type" value="Genomic_DNA"/>
</dbReference>
<dbReference type="AlphaFoldDB" id="A0AAE1T2X2"/>
<keyword evidence="2" id="KW-1185">Reference proteome</keyword>
<reference evidence="1" key="1">
    <citation type="submission" date="2023-12" db="EMBL/GenBank/DDBJ databases">
        <title>Genome assembly of Anisodus tanguticus.</title>
        <authorList>
            <person name="Wang Y.-J."/>
        </authorList>
    </citation>
    <scope>NUCLEOTIDE SEQUENCE</scope>
    <source>
        <strain evidence="1">KB-2021</strain>
        <tissue evidence="1">Leaf</tissue>
    </source>
</reference>
<sequence length="80" mass="8767">MVTPSVPVEQAGSGANRRLDLVSPSVPSQEVAVVASDEENGILRLGQDPKNNIEVAYWAKLVEEESWSRHHIIEIIVSCD</sequence>
<accession>A0AAE1T2X2</accession>
<protein>
    <submittedName>
        <fullName evidence="1">Uncharacterized protein</fullName>
    </submittedName>
</protein>
<name>A0AAE1T2X2_9SOLA</name>
<proteinExistence type="predicted"/>